<protein>
    <recommendedName>
        <fullName evidence="3">FG-GAP repeat protein</fullName>
    </recommendedName>
</protein>
<dbReference type="PATRIC" id="fig|398512.5.peg.2436"/>
<organism evidence="1 2">
    <name type="scientific">Pseudobacteroides cellulosolvens ATCC 35603 = DSM 2933</name>
    <dbReference type="NCBI Taxonomy" id="398512"/>
    <lineage>
        <taxon>Bacteria</taxon>
        <taxon>Bacillati</taxon>
        <taxon>Bacillota</taxon>
        <taxon>Clostridia</taxon>
        <taxon>Eubacteriales</taxon>
        <taxon>Oscillospiraceae</taxon>
        <taxon>Pseudobacteroides</taxon>
    </lineage>
</organism>
<proteinExistence type="predicted"/>
<sequence length="262" mass="30139" precursor="true">MNCKIIGVITLFLFFFTGCSYSRDFEMYIKPPRLTDSKQQIKKLIKDNLSLDNILINPVSGENQRSIQYIDLNGDKNDEAVVFYKKDMDGLYDLSIGCMILKQNASRWYKYDTINLYGTSFIKILFSDFDNDGNKEIILFYNIEGSTIKNIAVYKDDGAKYNELMTGTYVGFVLDDIYGDSKLELAVFNEFDFSSPLLKCSLYKFQDNKLDKTDEISFKETTYNFNVNIVPEHKSNKKKLLSVNGGSTMIEVVNNKLLIYGK</sequence>
<dbReference type="EMBL" id="LGTC01000001">
    <property type="protein sequence ID" value="KNY27071.1"/>
    <property type="molecule type" value="Genomic_DNA"/>
</dbReference>
<evidence type="ECO:0000313" key="1">
    <source>
        <dbReference type="EMBL" id="KNY27071.1"/>
    </source>
</evidence>
<evidence type="ECO:0008006" key="3">
    <source>
        <dbReference type="Google" id="ProtNLM"/>
    </source>
</evidence>
<dbReference type="AlphaFoldDB" id="A0A0L6JMP6"/>
<reference evidence="2" key="1">
    <citation type="submission" date="2015-07" db="EMBL/GenBank/DDBJ databases">
        <title>Near-Complete Genome Sequence of the Cellulolytic Bacterium Bacteroides (Pseudobacteroides) cellulosolvens ATCC 35603.</title>
        <authorList>
            <person name="Dassa B."/>
            <person name="Utturkar S.M."/>
            <person name="Klingeman D.M."/>
            <person name="Hurt R.A."/>
            <person name="Keller M."/>
            <person name="Xu J."/>
            <person name="Reddy Y.H.K."/>
            <person name="Borovok I."/>
            <person name="Grinberg I.R."/>
            <person name="Lamed R."/>
            <person name="Zhivin O."/>
            <person name="Bayer E.A."/>
            <person name="Brown S.D."/>
        </authorList>
    </citation>
    <scope>NUCLEOTIDE SEQUENCE [LARGE SCALE GENOMIC DNA]</scope>
    <source>
        <strain evidence="2">DSM 2933</strain>
    </source>
</reference>
<evidence type="ECO:0000313" key="2">
    <source>
        <dbReference type="Proteomes" id="UP000036923"/>
    </source>
</evidence>
<name>A0A0L6JMP6_9FIRM</name>
<dbReference type="STRING" id="398512.Bccel_2336"/>
<dbReference type="PROSITE" id="PS51257">
    <property type="entry name" value="PROKAR_LIPOPROTEIN"/>
    <property type="match status" value="1"/>
</dbReference>
<dbReference type="Proteomes" id="UP000036923">
    <property type="component" value="Unassembled WGS sequence"/>
</dbReference>
<dbReference type="SUPFAM" id="SSF69318">
    <property type="entry name" value="Integrin alpha N-terminal domain"/>
    <property type="match status" value="1"/>
</dbReference>
<dbReference type="OrthoDB" id="1743319at2"/>
<gene>
    <name evidence="1" type="ORF">Bccel_2336</name>
</gene>
<dbReference type="InterPro" id="IPR028994">
    <property type="entry name" value="Integrin_alpha_N"/>
</dbReference>
<dbReference type="RefSeq" id="WP_152965984.1">
    <property type="nucleotide sequence ID" value="NZ_JQKC01000016.1"/>
</dbReference>
<keyword evidence="2" id="KW-1185">Reference proteome</keyword>
<accession>A0A0L6JMP6</accession>
<comment type="caution">
    <text evidence="1">The sequence shown here is derived from an EMBL/GenBank/DDBJ whole genome shotgun (WGS) entry which is preliminary data.</text>
</comment>